<dbReference type="AlphaFoldDB" id="A0A336LQG8"/>
<organism evidence="4">
    <name type="scientific">Culicoides sonorensis</name>
    <name type="common">Biting midge</name>
    <dbReference type="NCBI Taxonomy" id="179676"/>
    <lineage>
        <taxon>Eukaryota</taxon>
        <taxon>Metazoa</taxon>
        <taxon>Ecdysozoa</taxon>
        <taxon>Arthropoda</taxon>
        <taxon>Hexapoda</taxon>
        <taxon>Insecta</taxon>
        <taxon>Pterygota</taxon>
        <taxon>Neoptera</taxon>
        <taxon>Endopterygota</taxon>
        <taxon>Diptera</taxon>
        <taxon>Nematocera</taxon>
        <taxon>Chironomoidea</taxon>
        <taxon>Ceratopogonidae</taxon>
        <taxon>Ceratopogoninae</taxon>
        <taxon>Culicoides</taxon>
        <taxon>Monoculicoides</taxon>
    </lineage>
</organism>
<dbReference type="VEuPathDB" id="VectorBase:CSON010182"/>
<proteinExistence type="predicted"/>
<evidence type="ECO:0000313" key="2">
    <source>
        <dbReference type="EMBL" id="SSW98261.1"/>
    </source>
</evidence>
<evidence type="ECO:0000313" key="4">
    <source>
        <dbReference type="EMBL" id="SSX18647.1"/>
    </source>
</evidence>
<dbReference type="EMBL" id="UFQT01003327">
    <property type="protein sequence ID" value="SSX34878.1"/>
    <property type="molecule type" value="Genomic_DNA"/>
</dbReference>
<reference evidence="2" key="1">
    <citation type="submission" date="2018-04" db="EMBL/GenBank/DDBJ databases">
        <authorList>
            <person name="Go L.Y."/>
            <person name="Mitchell J.A."/>
        </authorList>
    </citation>
    <scope>NUCLEOTIDE SEQUENCE</scope>
    <source>
        <tissue evidence="2">Whole organism</tissue>
    </source>
</reference>
<feature type="signal peptide" evidence="1">
    <location>
        <begin position="1"/>
        <end position="22"/>
    </location>
</feature>
<protein>
    <submittedName>
        <fullName evidence="3">CSON008712 protein</fullName>
    </submittedName>
    <submittedName>
        <fullName evidence="4">CSON010182 protein</fullName>
    </submittedName>
</protein>
<dbReference type="VEuPathDB" id="VectorBase:CSON008712"/>
<gene>
    <name evidence="4" type="primary">CSON010182</name>
    <name evidence="3" type="synonym">CSON008712</name>
</gene>
<keyword evidence="1" id="KW-0732">Signal</keyword>
<name>A0A336LQG8_CULSO</name>
<evidence type="ECO:0000313" key="3">
    <source>
        <dbReference type="EMBL" id="SSX15512.1"/>
    </source>
</evidence>
<reference evidence="4" key="2">
    <citation type="submission" date="2018-07" db="EMBL/GenBank/DDBJ databases">
        <authorList>
            <person name="Quirk P.G."/>
            <person name="Krulwich T.A."/>
        </authorList>
    </citation>
    <scope>NUCLEOTIDE SEQUENCE</scope>
</reference>
<dbReference type="EMBL" id="UFQT01000040">
    <property type="protein sequence ID" value="SSX18647.1"/>
    <property type="molecule type" value="Genomic_DNA"/>
</dbReference>
<dbReference type="EMBL" id="UFQS01000040">
    <property type="protein sequence ID" value="SSW98261.1"/>
    <property type="molecule type" value="Genomic_DNA"/>
</dbReference>
<evidence type="ECO:0000256" key="1">
    <source>
        <dbReference type="SAM" id="SignalP"/>
    </source>
</evidence>
<feature type="chain" id="PRO_5033343097" evidence="1">
    <location>
        <begin position="23"/>
        <end position="107"/>
    </location>
</feature>
<sequence>MENKLFFYVILLVTLSLHNIFAEEIKAEQQTSNVVGGEGFKSPSEEIIDNKAQRSPLLDSIFNIPIATLRAVNELVQSIAVSVNSAVPKINKQQAEAISVSNVEQKT</sequence>
<dbReference type="EMBL" id="UFQS01003327">
    <property type="protein sequence ID" value="SSX15512.1"/>
    <property type="molecule type" value="Genomic_DNA"/>
</dbReference>
<accession>A0A336LQG8</accession>